<dbReference type="PANTHER" id="PTHR15422">
    <property type="entry name" value="OS05G0565100 PROTEIN"/>
    <property type="match status" value="1"/>
</dbReference>
<evidence type="ECO:0000256" key="2">
    <source>
        <dbReference type="ARBA" id="ARBA00004141"/>
    </source>
</evidence>
<organism evidence="13 14">
    <name type="scientific">Hibiscus syriacus</name>
    <name type="common">Rose of Sharon</name>
    <dbReference type="NCBI Taxonomy" id="106335"/>
    <lineage>
        <taxon>Eukaryota</taxon>
        <taxon>Viridiplantae</taxon>
        <taxon>Streptophyta</taxon>
        <taxon>Embryophyta</taxon>
        <taxon>Tracheophyta</taxon>
        <taxon>Spermatophyta</taxon>
        <taxon>Magnoliopsida</taxon>
        <taxon>eudicotyledons</taxon>
        <taxon>Gunneridae</taxon>
        <taxon>Pentapetalae</taxon>
        <taxon>rosids</taxon>
        <taxon>malvids</taxon>
        <taxon>Malvales</taxon>
        <taxon>Malvaceae</taxon>
        <taxon>Malvoideae</taxon>
        <taxon>Hibiscus</taxon>
    </lineage>
</organism>
<name>A0A6A2XFI9_HIBSY</name>
<keyword evidence="14" id="KW-1185">Reference proteome</keyword>
<dbReference type="PANTHER" id="PTHR15422:SF42">
    <property type="entry name" value="CYTOCHROME B561 DOMAIN-CONTAINING PROTEIN"/>
    <property type="match status" value="1"/>
</dbReference>
<evidence type="ECO:0000313" key="14">
    <source>
        <dbReference type="Proteomes" id="UP000436088"/>
    </source>
</evidence>
<keyword evidence="9" id="KW-0408">Iron</keyword>
<dbReference type="EMBL" id="VEPZ02001421">
    <property type="protein sequence ID" value="KAE8674222.1"/>
    <property type="molecule type" value="Genomic_DNA"/>
</dbReference>
<evidence type="ECO:0000256" key="6">
    <source>
        <dbReference type="ARBA" id="ARBA00022723"/>
    </source>
</evidence>
<evidence type="ECO:0000256" key="5">
    <source>
        <dbReference type="ARBA" id="ARBA00022692"/>
    </source>
</evidence>
<reference evidence="13" key="1">
    <citation type="submission" date="2019-09" db="EMBL/GenBank/DDBJ databases">
        <title>Draft genome information of white flower Hibiscus syriacus.</title>
        <authorList>
            <person name="Kim Y.-M."/>
        </authorList>
    </citation>
    <scope>NUCLEOTIDE SEQUENCE [LARGE SCALE GENOMIC DNA]</scope>
    <source>
        <strain evidence="13">YM2019G1</strain>
    </source>
</reference>
<keyword evidence="7" id="KW-0249">Electron transport</keyword>
<dbReference type="PROSITE" id="PS50939">
    <property type="entry name" value="CYTOCHROME_B561"/>
    <property type="match status" value="1"/>
</dbReference>
<dbReference type="InterPro" id="IPR045150">
    <property type="entry name" value="CYB561D1/2"/>
</dbReference>
<dbReference type="GO" id="GO:0140575">
    <property type="term" value="F:transmembrane monodehydroascorbate reductase activity"/>
    <property type="evidence" value="ECO:0007669"/>
    <property type="project" value="InterPro"/>
</dbReference>
<feature type="transmembrane region" description="Helical" evidence="11">
    <location>
        <begin position="42"/>
        <end position="63"/>
    </location>
</feature>
<gene>
    <name evidence="13" type="ORF">F3Y22_tig00111769pilonHSYRG00611</name>
</gene>
<evidence type="ECO:0000256" key="1">
    <source>
        <dbReference type="ARBA" id="ARBA00001970"/>
    </source>
</evidence>
<evidence type="ECO:0000256" key="7">
    <source>
        <dbReference type="ARBA" id="ARBA00022982"/>
    </source>
</evidence>
<evidence type="ECO:0000256" key="4">
    <source>
        <dbReference type="ARBA" id="ARBA00022617"/>
    </source>
</evidence>
<keyword evidence="3" id="KW-0813">Transport</keyword>
<keyword evidence="4" id="KW-0349">Heme</keyword>
<feature type="transmembrane region" description="Helical" evidence="11">
    <location>
        <begin position="12"/>
        <end position="30"/>
    </location>
</feature>
<dbReference type="GO" id="GO:0016020">
    <property type="term" value="C:membrane"/>
    <property type="evidence" value="ECO:0007669"/>
    <property type="project" value="UniProtKB-SubCell"/>
</dbReference>
<dbReference type="Gene3D" id="1.20.120.1770">
    <property type="match status" value="1"/>
</dbReference>
<evidence type="ECO:0000256" key="8">
    <source>
        <dbReference type="ARBA" id="ARBA00022989"/>
    </source>
</evidence>
<dbReference type="GO" id="GO:0046872">
    <property type="term" value="F:metal ion binding"/>
    <property type="evidence" value="ECO:0007669"/>
    <property type="project" value="UniProtKB-KW"/>
</dbReference>
<dbReference type="InterPro" id="IPR006593">
    <property type="entry name" value="Cyt_b561/ferric_Rdtase_TM"/>
</dbReference>
<evidence type="ECO:0000256" key="9">
    <source>
        <dbReference type="ARBA" id="ARBA00023004"/>
    </source>
</evidence>
<evidence type="ECO:0000256" key="3">
    <source>
        <dbReference type="ARBA" id="ARBA00022448"/>
    </source>
</evidence>
<comment type="caution">
    <text evidence="13">The sequence shown here is derived from an EMBL/GenBank/DDBJ whole genome shotgun (WGS) entry which is preliminary data.</text>
</comment>
<keyword evidence="10 11" id="KW-0472">Membrane</keyword>
<protein>
    <submittedName>
        <fullName evidence="13">Cytochrome b561 domain-containing protein</fullName>
    </submittedName>
</protein>
<dbReference type="Pfam" id="PF03188">
    <property type="entry name" value="Cytochrom_B561"/>
    <property type="match status" value="1"/>
</dbReference>
<accession>A0A6A2XFI9</accession>
<dbReference type="AlphaFoldDB" id="A0A6A2XFI9"/>
<comment type="cofactor">
    <cofactor evidence="1">
        <name>heme b</name>
        <dbReference type="ChEBI" id="CHEBI:60344"/>
    </cofactor>
</comment>
<keyword evidence="5 11" id="KW-0812">Transmembrane</keyword>
<proteinExistence type="predicted"/>
<dbReference type="CDD" id="cd08760">
    <property type="entry name" value="Cyt_b561_FRRS1_like"/>
    <property type="match status" value="1"/>
</dbReference>
<dbReference type="SMART" id="SM00665">
    <property type="entry name" value="B561"/>
    <property type="match status" value="1"/>
</dbReference>
<keyword evidence="8 11" id="KW-1133">Transmembrane helix</keyword>
<feature type="domain" description="Cytochrome b561" evidence="12">
    <location>
        <begin position="1"/>
        <end position="165"/>
    </location>
</feature>
<feature type="transmembrane region" description="Helical" evidence="11">
    <location>
        <begin position="75"/>
        <end position="96"/>
    </location>
</feature>
<comment type="subcellular location">
    <subcellularLocation>
        <location evidence="2">Membrane</location>
        <topology evidence="2">Multi-pass membrane protein</topology>
    </subcellularLocation>
</comment>
<evidence type="ECO:0000256" key="11">
    <source>
        <dbReference type="SAM" id="Phobius"/>
    </source>
</evidence>
<dbReference type="GO" id="GO:0020037">
    <property type="term" value="F:heme binding"/>
    <property type="evidence" value="ECO:0007669"/>
    <property type="project" value="TreeGrafter"/>
</dbReference>
<sequence length="165" mass="18403">MISYISVHGLLLWASMGFLMPVGILTIRMADKEEAGKRIKFLFYLHAIFQILAVLLATVGAVMPKRNFENSFSNHHQRLGLALYVAISMQVIIGFFRPRSGAQGDIVGETCTTLEGNRDDFPRFPRQCKVEALSISFKSAESALNIFNSRANKICSSCQASYFES</sequence>
<evidence type="ECO:0000259" key="12">
    <source>
        <dbReference type="PROSITE" id="PS50939"/>
    </source>
</evidence>
<keyword evidence="6" id="KW-0479">Metal-binding</keyword>
<dbReference type="Proteomes" id="UP000436088">
    <property type="component" value="Unassembled WGS sequence"/>
</dbReference>
<evidence type="ECO:0000313" key="13">
    <source>
        <dbReference type="EMBL" id="KAE8674222.1"/>
    </source>
</evidence>
<evidence type="ECO:0000256" key="10">
    <source>
        <dbReference type="ARBA" id="ARBA00023136"/>
    </source>
</evidence>